<keyword evidence="4" id="KW-0560">Oxidoreductase</keyword>
<dbReference type="CDD" id="cd00643">
    <property type="entry name" value="HMG-CoA_reductase_classI"/>
    <property type="match status" value="1"/>
</dbReference>
<evidence type="ECO:0000256" key="2">
    <source>
        <dbReference type="ARBA" id="ARBA00012999"/>
    </source>
</evidence>
<dbReference type="GO" id="GO:0008299">
    <property type="term" value="P:isoprenoid biosynthetic process"/>
    <property type="evidence" value="ECO:0007669"/>
    <property type="project" value="InterPro"/>
</dbReference>
<dbReference type="InterPro" id="IPR009029">
    <property type="entry name" value="HMG_CoA_Rdtase_sub-bd_dom_sf"/>
</dbReference>
<dbReference type="PRINTS" id="PR00071">
    <property type="entry name" value="HMGCOARDTASE"/>
</dbReference>
<dbReference type="PROSITE" id="PS00066">
    <property type="entry name" value="HMG_COA_REDUCTASE_1"/>
    <property type="match status" value="1"/>
</dbReference>
<dbReference type="GO" id="GO:0015936">
    <property type="term" value="P:coenzyme A metabolic process"/>
    <property type="evidence" value="ECO:0007669"/>
    <property type="project" value="InterPro"/>
</dbReference>
<evidence type="ECO:0000313" key="5">
    <source>
        <dbReference type="EMBL" id="OGE26401.1"/>
    </source>
</evidence>
<dbReference type="Proteomes" id="UP000177042">
    <property type="component" value="Unassembled WGS sequence"/>
</dbReference>
<dbReference type="PROSITE" id="PS50065">
    <property type="entry name" value="HMG_COA_REDUCTASE_4"/>
    <property type="match status" value="1"/>
</dbReference>
<comment type="similarity">
    <text evidence="1">Belongs to the HMG-CoA reductase family.</text>
</comment>
<comment type="caution">
    <text evidence="5">The sequence shown here is derived from an EMBL/GenBank/DDBJ whole genome shotgun (WGS) entry which is preliminary data.</text>
</comment>
<dbReference type="AlphaFoldDB" id="A0A1F5JCM6"/>
<evidence type="ECO:0000256" key="3">
    <source>
        <dbReference type="ARBA" id="ARBA00022857"/>
    </source>
</evidence>
<name>A0A1F5JCM6_9BACT</name>
<dbReference type="PANTHER" id="PTHR10572:SF24">
    <property type="entry name" value="3-HYDROXY-3-METHYLGLUTARYL-COENZYME A REDUCTASE"/>
    <property type="match status" value="1"/>
</dbReference>
<dbReference type="EMBL" id="MFCX01000011">
    <property type="protein sequence ID" value="OGE26401.1"/>
    <property type="molecule type" value="Genomic_DNA"/>
</dbReference>
<reference evidence="5 6" key="1">
    <citation type="journal article" date="2016" name="Nat. Commun.">
        <title>Thousands of microbial genomes shed light on interconnected biogeochemical processes in an aquifer system.</title>
        <authorList>
            <person name="Anantharaman K."/>
            <person name="Brown C.T."/>
            <person name="Hug L.A."/>
            <person name="Sharon I."/>
            <person name="Castelle C.J."/>
            <person name="Probst A.J."/>
            <person name="Thomas B.C."/>
            <person name="Singh A."/>
            <person name="Wilkins M.J."/>
            <person name="Karaoz U."/>
            <person name="Brodie E.L."/>
            <person name="Williams K.H."/>
            <person name="Hubbard S.S."/>
            <person name="Banfield J.F."/>
        </authorList>
    </citation>
    <scope>NUCLEOTIDE SEQUENCE [LARGE SCALE GENOMIC DNA]</scope>
</reference>
<dbReference type="SUPFAM" id="SSF56542">
    <property type="entry name" value="Substrate-binding domain of HMG-CoA reductase"/>
    <property type="match status" value="1"/>
</dbReference>
<protein>
    <recommendedName>
        <fullName evidence="2">hydroxymethylglutaryl-CoA reductase (NADPH)</fullName>
        <ecNumber evidence="2">1.1.1.34</ecNumber>
    </recommendedName>
</protein>
<gene>
    <name evidence="5" type="ORF">A3C26_01570</name>
</gene>
<dbReference type="InterPro" id="IPR009023">
    <property type="entry name" value="HMG_CoA_Rdtase_NAD(P)-bd_sf"/>
</dbReference>
<dbReference type="InterPro" id="IPR023076">
    <property type="entry name" value="HMG_CoA_Rdtase_CS"/>
</dbReference>
<evidence type="ECO:0000313" key="6">
    <source>
        <dbReference type="Proteomes" id="UP000177042"/>
    </source>
</evidence>
<dbReference type="InterPro" id="IPR002202">
    <property type="entry name" value="HMG_CoA_Rdtase"/>
</dbReference>
<dbReference type="InterPro" id="IPR004554">
    <property type="entry name" value="HMG_CoA_Rdtase_eu_arc"/>
</dbReference>
<evidence type="ECO:0000256" key="4">
    <source>
        <dbReference type="ARBA" id="ARBA00023002"/>
    </source>
</evidence>
<dbReference type="InterPro" id="IPR023074">
    <property type="entry name" value="HMG_CoA_Rdtase_cat_sf"/>
</dbReference>
<proteinExistence type="inferred from homology"/>
<dbReference type="Gene3D" id="3.30.70.420">
    <property type="entry name" value="Hydroxymethylglutaryl-CoA reductase, class I/II, NAD/NADP-binding domain"/>
    <property type="match status" value="1"/>
</dbReference>
<dbReference type="Gene3D" id="3.90.770.10">
    <property type="entry name" value="3-hydroxy-3-methylglutaryl-coenzyme A Reductase, Chain A, domain 2"/>
    <property type="match status" value="1"/>
</dbReference>
<accession>A0A1F5JCM6</accession>
<keyword evidence="3" id="KW-0521">NADP</keyword>
<dbReference type="GO" id="GO:0016126">
    <property type="term" value="P:sterol biosynthetic process"/>
    <property type="evidence" value="ECO:0007669"/>
    <property type="project" value="TreeGrafter"/>
</dbReference>
<dbReference type="EC" id="1.1.1.34" evidence="2"/>
<organism evidence="5 6">
    <name type="scientific">Candidatus Daviesbacteria bacterium RIFCSPHIGHO2_02_FULL_39_12</name>
    <dbReference type="NCBI Taxonomy" id="1797770"/>
    <lineage>
        <taxon>Bacteria</taxon>
        <taxon>Candidatus Daviesiibacteriota</taxon>
    </lineage>
</organism>
<dbReference type="Pfam" id="PF00368">
    <property type="entry name" value="HMG-CoA_red"/>
    <property type="match status" value="1"/>
</dbReference>
<dbReference type="SUPFAM" id="SSF55035">
    <property type="entry name" value="NAD-binding domain of HMG-CoA reductase"/>
    <property type="match status" value="1"/>
</dbReference>
<dbReference type="GO" id="GO:0004420">
    <property type="term" value="F:hydroxymethylglutaryl-CoA reductase (NADPH) activity"/>
    <property type="evidence" value="ECO:0007669"/>
    <property type="project" value="UniProtKB-EC"/>
</dbReference>
<sequence>MKKQISLRDFNSAQKRRQFLEKQLNIHLDNISQFSFTEEQVKGRNIENLIGATQIPLGVAGPIKVQSEKCKVKSYYIPLATTEGALVASASRGCKAISESGGAYVEVETVGATRGSVFVTSGIRQSRQIIKWLENNFKLIAKVAQGESSHLKLLKIDSSLVGKNLFLRFCYDSQDAMGLNMVTIANTNVAFLLEKQFKIKCVAVAGNYDIDKKPAWLNFILGRGKKVWAEIILKGKLVKEILKTTPEAIAEVVYRKIQIGSAMAGSLGFNAHYANVVAAIFAATGQDLAQVSEGSLGVTTAEVLPNGDLYFSVFLPDLMCGTVGGGIHLPGQQEALKLMSLKGPGDSIKYAQIVGSAILAVELSLIASLAEGTLAKAHQKLGRGKGDKKSI</sequence>
<evidence type="ECO:0000256" key="1">
    <source>
        <dbReference type="ARBA" id="ARBA00007661"/>
    </source>
</evidence>
<dbReference type="PANTHER" id="PTHR10572">
    <property type="entry name" value="3-HYDROXY-3-METHYLGLUTARYL-COENZYME A REDUCTASE"/>
    <property type="match status" value="1"/>
</dbReference>